<dbReference type="InterPro" id="IPR000914">
    <property type="entry name" value="SBP_5_dom"/>
</dbReference>
<evidence type="ECO:0000256" key="1">
    <source>
        <dbReference type="SAM" id="MobiDB-lite"/>
    </source>
</evidence>
<feature type="domain" description="Solute-binding protein family 5" evidence="2">
    <location>
        <begin position="188"/>
        <end position="596"/>
    </location>
</feature>
<dbReference type="Pfam" id="PF00496">
    <property type="entry name" value="SBP_bac_5"/>
    <property type="match status" value="1"/>
</dbReference>
<gene>
    <name evidence="3" type="ORF">F4148_20080</name>
</gene>
<evidence type="ECO:0000259" key="2">
    <source>
        <dbReference type="Pfam" id="PF00496"/>
    </source>
</evidence>
<dbReference type="EMBL" id="VYDA01000711">
    <property type="protein sequence ID" value="MYH63939.1"/>
    <property type="molecule type" value="Genomic_DNA"/>
</dbReference>
<accession>A0A6B1G4Q5</accession>
<dbReference type="SUPFAM" id="SSF53850">
    <property type="entry name" value="Periplasmic binding protein-like II"/>
    <property type="match status" value="1"/>
</dbReference>
<dbReference type="InterPro" id="IPR039424">
    <property type="entry name" value="SBP_5"/>
</dbReference>
<sequence>MKSLSDQLRPNIGMHPSIEGLLTAYDRLSTIPLPLATLCLRRTTTQGEPVMKKLNQPSDDITRRRFLQLGAIGTAGIVAAACAAGGGEPAAEDMPATAADAETETPAEVPASPGGYREAPMLAEMVAAGDLPPIDERLPANPLVLEGMEGIGNYGGTMRRGFKGVSDRWGPTKLARQGLTWYTPELTLRPNIAESWESNDDATVWTFHLRQGMKWSDGNAFDTDNFAWWQENVMLNKDVTPAIGRHWVTGAERTPMTMEFPDKHTVVFTFAHPNPMFLDRVAPLTRDLFAPHHYLAQFHMETTDDKEALEAAVEESGLDTWVALFSDRNWWYLNPDLPSLYSWTASNPLSEELFVMGRNPYFWQVDPEGNQMPYIDSIRHRLFDTNDVFDLRIINGEVDYQQRHVTAANFTLYKESEDSGGYRVQLGAGDQHVCLTPNQTVQKPRLREFFQTRDVRIAMSLAVDRDTLNELAFEGLYTPRQYSPLEQSPQYYPTQAYAHIEYDPDRANLLLDEAGYAEKDGDGFRVYPDGSGDTISFVVEGTAQPGSPDEDAVQIIIGYLADVGIKATYKGMERSLYTEHWAANEIDAAFWGSGRSLLPLVDPAFFLGTGLDRPWGEAWGRWRLDPNHAVAEEPPQGHWIRTMWNLWDEILVEPDEARRNELFTQILDVWAEELPQIGFLGQIPNPLIVLNGLRGLDPEYVYPLSNPTSHGGLVQVHTFYWDDPASQS</sequence>
<dbReference type="CDD" id="cd08500">
    <property type="entry name" value="PBP2_NikA_DppA_OppA_like_4"/>
    <property type="match status" value="1"/>
</dbReference>
<proteinExistence type="predicted"/>
<comment type="caution">
    <text evidence="3">The sequence shown here is derived from an EMBL/GenBank/DDBJ whole genome shotgun (WGS) entry which is preliminary data.</text>
</comment>
<feature type="compositionally biased region" description="Low complexity" evidence="1">
    <location>
        <begin position="92"/>
        <end position="113"/>
    </location>
</feature>
<feature type="region of interest" description="Disordered" evidence="1">
    <location>
        <begin position="86"/>
        <end position="114"/>
    </location>
</feature>
<name>A0A6B1G4Q5_9CHLR</name>
<dbReference type="Gene3D" id="3.40.190.10">
    <property type="entry name" value="Periplasmic binding protein-like II"/>
    <property type="match status" value="1"/>
</dbReference>
<reference evidence="3" key="1">
    <citation type="submission" date="2019-09" db="EMBL/GenBank/DDBJ databases">
        <title>Characterisation of the sponge microbiome using genome-centric metagenomics.</title>
        <authorList>
            <person name="Engelberts J.P."/>
            <person name="Robbins S.J."/>
            <person name="De Goeij J.M."/>
            <person name="Aranda M."/>
            <person name="Bell S.C."/>
            <person name="Webster N.S."/>
        </authorList>
    </citation>
    <scope>NUCLEOTIDE SEQUENCE</scope>
    <source>
        <strain evidence="3">SB0675_bin_29</strain>
    </source>
</reference>
<dbReference type="GO" id="GO:0015833">
    <property type="term" value="P:peptide transport"/>
    <property type="evidence" value="ECO:0007669"/>
    <property type="project" value="TreeGrafter"/>
</dbReference>
<dbReference type="PANTHER" id="PTHR30290:SF62">
    <property type="entry name" value="OLIGOPEPTIDE ABC TRANSPORTER, PERIPLASMIC OLIGOPEPTIDE-BINDING PROTEIN"/>
    <property type="match status" value="1"/>
</dbReference>
<dbReference type="AlphaFoldDB" id="A0A6B1G4Q5"/>
<dbReference type="PANTHER" id="PTHR30290">
    <property type="entry name" value="PERIPLASMIC BINDING COMPONENT OF ABC TRANSPORTER"/>
    <property type="match status" value="1"/>
</dbReference>
<dbReference type="InterPro" id="IPR006311">
    <property type="entry name" value="TAT_signal"/>
</dbReference>
<dbReference type="Gene3D" id="3.10.105.10">
    <property type="entry name" value="Dipeptide-binding Protein, Domain 3"/>
    <property type="match status" value="1"/>
</dbReference>
<organism evidence="3">
    <name type="scientific">Caldilineaceae bacterium SB0675_bin_29</name>
    <dbReference type="NCBI Taxonomy" id="2605266"/>
    <lineage>
        <taxon>Bacteria</taxon>
        <taxon>Bacillati</taxon>
        <taxon>Chloroflexota</taxon>
        <taxon>Caldilineae</taxon>
        <taxon>Caldilineales</taxon>
        <taxon>Caldilineaceae</taxon>
    </lineage>
</organism>
<dbReference type="GO" id="GO:1904680">
    <property type="term" value="F:peptide transmembrane transporter activity"/>
    <property type="evidence" value="ECO:0007669"/>
    <property type="project" value="TreeGrafter"/>
</dbReference>
<protein>
    <submittedName>
        <fullName evidence="3">ABC transporter substrate-binding protein</fullName>
    </submittedName>
</protein>
<evidence type="ECO:0000313" key="3">
    <source>
        <dbReference type="EMBL" id="MYH63939.1"/>
    </source>
</evidence>
<dbReference type="PROSITE" id="PS51318">
    <property type="entry name" value="TAT"/>
    <property type="match status" value="1"/>
</dbReference>